<protein>
    <submittedName>
        <fullName evidence="1">Uncharacterized protein</fullName>
    </submittedName>
</protein>
<organism evidence="1 2">
    <name type="scientific">Favolaschia claudopus</name>
    <dbReference type="NCBI Taxonomy" id="2862362"/>
    <lineage>
        <taxon>Eukaryota</taxon>
        <taxon>Fungi</taxon>
        <taxon>Dikarya</taxon>
        <taxon>Basidiomycota</taxon>
        <taxon>Agaricomycotina</taxon>
        <taxon>Agaricomycetes</taxon>
        <taxon>Agaricomycetidae</taxon>
        <taxon>Agaricales</taxon>
        <taxon>Marasmiineae</taxon>
        <taxon>Mycenaceae</taxon>
        <taxon>Favolaschia</taxon>
    </lineage>
</organism>
<gene>
    <name evidence="1" type="ORF">R3P38DRAFT_3291802</name>
</gene>
<dbReference type="EMBL" id="JAWWNJ010000130">
    <property type="protein sequence ID" value="KAK6987704.1"/>
    <property type="molecule type" value="Genomic_DNA"/>
</dbReference>
<accession>A0AAV9ZMU9</accession>
<comment type="caution">
    <text evidence="1">The sequence shown here is derived from an EMBL/GenBank/DDBJ whole genome shotgun (WGS) entry which is preliminary data.</text>
</comment>
<proteinExistence type="predicted"/>
<dbReference type="AlphaFoldDB" id="A0AAV9ZMU9"/>
<evidence type="ECO:0000313" key="2">
    <source>
        <dbReference type="Proteomes" id="UP001362999"/>
    </source>
</evidence>
<evidence type="ECO:0000313" key="1">
    <source>
        <dbReference type="EMBL" id="KAK6987704.1"/>
    </source>
</evidence>
<keyword evidence="2" id="KW-1185">Reference proteome</keyword>
<dbReference type="Proteomes" id="UP001362999">
    <property type="component" value="Unassembled WGS sequence"/>
</dbReference>
<reference evidence="1 2" key="1">
    <citation type="journal article" date="2024" name="J Genomics">
        <title>Draft genome sequencing and assembly of Favolaschia claudopus CIRM-BRFM 2984 isolated from oak limbs.</title>
        <authorList>
            <person name="Navarro D."/>
            <person name="Drula E."/>
            <person name="Chaduli D."/>
            <person name="Cazenave R."/>
            <person name="Ahrendt S."/>
            <person name="Wang J."/>
            <person name="Lipzen A."/>
            <person name="Daum C."/>
            <person name="Barry K."/>
            <person name="Grigoriev I.V."/>
            <person name="Favel A."/>
            <person name="Rosso M.N."/>
            <person name="Martin F."/>
        </authorList>
    </citation>
    <scope>NUCLEOTIDE SEQUENCE [LARGE SCALE GENOMIC DNA]</scope>
    <source>
        <strain evidence="1 2">CIRM-BRFM 2984</strain>
    </source>
</reference>
<name>A0AAV9ZMU9_9AGAR</name>
<sequence length="260" mass="27667">MAARMSQDRILLPGPFLASYIPPGLSARPSPSSPSPPTPPLSHYLLFADKRVGEERGRTFGGRRRRKGIKESGEKITSGVGLPFSSNGMIWADSAPSLASAAVPPLPTIHPPRTFPVCQSLSRTSSPHVPRRLAPSPPDFLLLASNLPLKTSPPSPTFTYTQIAAHTCLRSSTVTCFRPSFTDCLLPPSSRPCFLLLFASTSLFLPHPTPPPSNDLLPAPAVSLSSRSPYSSYIVSPSAHIPPLAPGYVKGGRVTRTATG</sequence>